<evidence type="ECO:0000313" key="3">
    <source>
        <dbReference type="Proteomes" id="UP001057991"/>
    </source>
</evidence>
<sequence>MFSKFFFNRMPWWLFASVLLGAAPLSIGLLIKAVDAQLAMKDVQSQPPSETVLLRDFTSDQAVNAYGEIRIKGRYSGIENVIAKSKADIHYLLLVSEDGSGPGVIVQDLAIHRDEVLSQLAARLAPDQTLTVSGFVRSEISWEDLILRDLADKNISVPDQLYQLDVYWGGREDALRSFMIDQWGMAGVSLVMTIILGFATRWRYRVTRQKKLERKRRIEDAKEAAWDDSPIQTPKGWLG</sequence>
<name>A0A9Q9LZJ6_9RHOB</name>
<evidence type="ECO:0000256" key="1">
    <source>
        <dbReference type="SAM" id="Phobius"/>
    </source>
</evidence>
<keyword evidence="1" id="KW-1133">Transmembrane helix</keyword>
<feature type="transmembrane region" description="Helical" evidence="1">
    <location>
        <begin position="183"/>
        <end position="204"/>
    </location>
</feature>
<organism evidence="2 3">
    <name type="scientific">Aliiroseovarius crassostreae</name>
    <dbReference type="NCBI Taxonomy" id="154981"/>
    <lineage>
        <taxon>Bacteria</taxon>
        <taxon>Pseudomonadati</taxon>
        <taxon>Pseudomonadota</taxon>
        <taxon>Alphaproteobacteria</taxon>
        <taxon>Rhodobacterales</taxon>
        <taxon>Paracoccaceae</taxon>
        <taxon>Aliiroseovarius</taxon>
    </lineage>
</organism>
<dbReference type="RefSeq" id="WP_259806173.1">
    <property type="nucleotide sequence ID" value="NZ_CP080776.1"/>
</dbReference>
<dbReference type="EMBL" id="CP080776">
    <property type="protein sequence ID" value="UWP95644.1"/>
    <property type="molecule type" value="Genomic_DNA"/>
</dbReference>
<keyword evidence="1" id="KW-0472">Membrane</keyword>
<reference evidence="2" key="1">
    <citation type="submission" date="2021-08" db="EMBL/GenBank/DDBJ databases">
        <authorList>
            <person name="Nwanade C."/>
            <person name="Wang M."/>
            <person name="Masoudi A."/>
            <person name="Yu Z."/>
            <person name="Liu J."/>
        </authorList>
    </citation>
    <scope>NUCLEOTIDE SEQUENCE</scope>
    <source>
        <strain evidence="2">S056</strain>
    </source>
</reference>
<accession>A0A9Q9LZJ6</accession>
<dbReference type="AlphaFoldDB" id="A0A9Q9LZJ6"/>
<evidence type="ECO:0000313" key="2">
    <source>
        <dbReference type="EMBL" id="UWP95644.1"/>
    </source>
</evidence>
<protein>
    <submittedName>
        <fullName evidence="2">Uncharacterized protein</fullName>
    </submittedName>
</protein>
<proteinExistence type="predicted"/>
<gene>
    <name evidence="2" type="ORF">K3X48_01140</name>
</gene>
<dbReference type="Proteomes" id="UP001057991">
    <property type="component" value="Chromosome"/>
</dbReference>
<keyword evidence="1" id="KW-0812">Transmembrane</keyword>